<protein>
    <submittedName>
        <fullName evidence="2">Uncharacterized protein</fullName>
    </submittedName>
</protein>
<proteinExistence type="predicted"/>
<reference evidence="2 3" key="1">
    <citation type="journal article" date="2016" name="Nat. Commun.">
        <title>Thousands of microbial genomes shed light on interconnected biogeochemical processes in an aquifer system.</title>
        <authorList>
            <person name="Anantharaman K."/>
            <person name="Brown C.T."/>
            <person name="Hug L.A."/>
            <person name="Sharon I."/>
            <person name="Castelle C.J."/>
            <person name="Probst A.J."/>
            <person name="Thomas B.C."/>
            <person name="Singh A."/>
            <person name="Wilkins M.J."/>
            <person name="Karaoz U."/>
            <person name="Brodie E.L."/>
            <person name="Williams K.H."/>
            <person name="Hubbard S.S."/>
            <person name="Banfield J.F."/>
        </authorList>
    </citation>
    <scope>NUCLEOTIDE SEQUENCE [LARGE SCALE GENOMIC DNA]</scope>
</reference>
<sequence length="131" mass="14021">MAGPAPKEIQGITTEVEFVPNHEEELIKKATESVQQVEPDFQKEHATPDAPKPIPNSAALKKVGAERVGAEPIIDIADITDNVTDFAGKVGGHVMTSATGGEGLLAHGETAPGYKSASKWRERLGKLFHRK</sequence>
<comment type="caution">
    <text evidence="2">The sequence shown here is derived from an EMBL/GenBank/DDBJ whole genome shotgun (WGS) entry which is preliminary data.</text>
</comment>
<evidence type="ECO:0000313" key="2">
    <source>
        <dbReference type="EMBL" id="OGE29635.1"/>
    </source>
</evidence>
<accession>A0A1F5JLZ2</accession>
<dbReference type="EMBL" id="MFCP01000003">
    <property type="protein sequence ID" value="OGE29635.1"/>
    <property type="molecule type" value="Genomic_DNA"/>
</dbReference>
<name>A0A1F5JLZ2_9BACT</name>
<dbReference type="AlphaFoldDB" id="A0A1F5JLZ2"/>
<organism evidence="2 3">
    <name type="scientific">Candidatus Daviesbacteria bacterium RIFCSPHIGHO2_01_FULL_40_11</name>
    <dbReference type="NCBI Taxonomy" id="1797762"/>
    <lineage>
        <taxon>Bacteria</taxon>
        <taxon>Candidatus Daviesiibacteriota</taxon>
    </lineage>
</organism>
<evidence type="ECO:0000256" key="1">
    <source>
        <dbReference type="SAM" id="MobiDB-lite"/>
    </source>
</evidence>
<evidence type="ECO:0000313" key="3">
    <source>
        <dbReference type="Proteomes" id="UP000177555"/>
    </source>
</evidence>
<dbReference type="Proteomes" id="UP000177555">
    <property type="component" value="Unassembled WGS sequence"/>
</dbReference>
<gene>
    <name evidence="2" type="ORF">A2867_02105</name>
</gene>
<feature type="region of interest" description="Disordered" evidence="1">
    <location>
        <begin position="36"/>
        <end position="56"/>
    </location>
</feature>